<keyword evidence="1" id="KW-1133">Transmembrane helix</keyword>
<keyword evidence="4" id="KW-0808">Transferase</keyword>
<accession>A0A2K8QPI1</accession>
<dbReference type="Pfam" id="PF13550">
    <property type="entry name" value="Phage-tail_3"/>
    <property type="match status" value="1"/>
</dbReference>
<organism evidence="4 5">
    <name type="scientific">Dickeya fangzhongdai</name>
    <dbReference type="NCBI Taxonomy" id="1778540"/>
    <lineage>
        <taxon>Bacteria</taxon>
        <taxon>Pseudomonadati</taxon>
        <taxon>Pseudomonadota</taxon>
        <taxon>Gammaproteobacteria</taxon>
        <taxon>Enterobacterales</taxon>
        <taxon>Pectobacteriaceae</taxon>
        <taxon>Dickeya</taxon>
    </lineage>
</organism>
<gene>
    <name evidence="4" type="ORF">CVE23_15635</name>
</gene>
<protein>
    <submittedName>
        <fullName evidence="4">Kinase</fullName>
    </submittedName>
</protein>
<dbReference type="GO" id="GO:0016301">
    <property type="term" value="F:kinase activity"/>
    <property type="evidence" value="ECO:0007669"/>
    <property type="project" value="UniProtKB-KW"/>
</dbReference>
<name>A0A2K8QPI1_9GAMM</name>
<evidence type="ECO:0000313" key="5">
    <source>
        <dbReference type="Proteomes" id="UP000231901"/>
    </source>
</evidence>
<sequence length="913" mass="97633">MTIRIYPSRLPGEPLEVHEHKATTVQGWLQSNVREFRSDMTHPISIDVDGKNIPPSAWFDCQISPDSDVRIYPIAYGVELGVVGWIAVALAAAAVAYALFFAPGVGSLNYSSVGSGDSLDLNPAKANSAKLGDPIREVFGRYRIYPDYVCQPVSRFKPDDPTVMVTEMFLCLGIGTFAFDDGDIRVGATPIGSLGDGFSHTKYAPGADVLGDHRSENWWNSTEVGGTSTGSGLDMAQTSPTSDDIVASSATVAGFDITFNGLSTTTDASTGVVTYDLPDSFVVGAIVEIVIPATVSVTNSGAYSRITSNALSEIVPAVGMAVTLTYNGVDYDLFIASYTPQSTGVTASVTLAYDSATGAAFTGIPVGDARLAISHAGSEYKINAVDGNTITVDRVIGGVIDGTWAGYSSRTVLDFSASGINDSNRWMGPFLACPENETTDAIEVNFSFPNGICGFGGSGDKQPRSVSWEIQYRIYGSEAGWSNKTGTYTAQNINGMGYTERINLSSPGLVEVRSRRTNEQGENNARDSMYWQALRSRLSGRPASYAGVTCMGVTVETGGKLAAQSDRRVNVVVTRNYEVGAARTISGALLHVGNSVGLGMDTDTIAELESTLWTPGGDFFDYSTDSASSNSSGSSSVSVLDMLNKITAAGKSYFLLSDGLASVGREGVKTWTGIISPQETTDHLQTAFSAPSDDDYDGVDVTYINGSTWAEETVQCRTPDNPTPLKIESYTLDGVLDKDHAYRIGMRRLMKYRQQRLTFTATTELDALCYNVGDRIIFTDDIPGNETVSCLVTSMSTAGGVTTVTTSEPLNWSYENPRALIRYQDGTASGLMVATRINEYALSVPYLPTFESIVMGDSAIEPPRLIFCDSARVGYDAIISDISPQTDGTCQITASEYRATFYDYDSAAYPGNV</sequence>
<dbReference type="AlphaFoldDB" id="A0A2K8QPI1"/>
<dbReference type="EMBL" id="CP025003">
    <property type="protein sequence ID" value="ATZ95282.1"/>
    <property type="molecule type" value="Genomic_DNA"/>
</dbReference>
<feature type="domain" description="Tip attachment protein J HDII-ins2" evidence="3">
    <location>
        <begin position="435"/>
        <end position="536"/>
    </location>
</feature>
<dbReference type="Proteomes" id="UP000231901">
    <property type="component" value="Chromosome"/>
</dbReference>
<evidence type="ECO:0000256" key="1">
    <source>
        <dbReference type="SAM" id="Phobius"/>
    </source>
</evidence>
<dbReference type="GeneID" id="66565757"/>
<reference evidence="5" key="1">
    <citation type="journal article" date="2018" name="Genome Announc.">
        <title>Complete genome sequence of a Dickeya fangzhongdai type strain causing bleeding canker of pear tree trunks.</title>
        <authorList>
            <person name="Zhao Y."/>
            <person name="Tian Y."/>
            <person name="Li X."/>
            <person name="Hu B."/>
        </authorList>
    </citation>
    <scope>NUCLEOTIDE SEQUENCE [LARGE SCALE GENOMIC DNA]</scope>
    <source>
        <strain evidence="5">DSM 101947</strain>
    </source>
</reference>
<dbReference type="InterPro" id="IPR032876">
    <property type="entry name" value="J_dom"/>
</dbReference>
<keyword evidence="4" id="KW-0418">Kinase</keyword>
<feature type="domain" description="Tip attachment protein J" evidence="2">
    <location>
        <begin position="694"/>
        <end position="784"/>
    </location>
</feature>
<evidence type="ECO:0000259" key="2">
    <source>
        <dbReference type="Pfam" id="PF13550"/>
    </source>
</evidence>
<keyword evidence="1" id="KW-0472">Membrane</keyword>
<dbReference type="NCBIfam" id="NF040662">
    <property type="entry name" value="attach_TipJ_rel"/>
    <property type="match status" value="1"/>
</dbReference>
<dbReference type="RefSeq" id="WP_100849875.1">
    <property type="nucleotide sequence ID" value="NZ_BMJF01000006.1"/>
</dbReference>
<proteinExistence type="predicted"/>
<feature type="transmembrane region" description="Helical" evidence="1">
    <location>
        <begin position="80"/>
        <end position="102"/>
    </location>
</feature>
<evidence type="ECO:0000259" key="3">
    <source>
        <dbReference type="Pfam" id="PF24801"/>
    </source>
</evidence>
<dbReference type="Pfam" id="PF24801">
    <property type="entry name" value="FNIII-A_GpJ"/>
    <property type="match status" value="1"/>
</dbReference>
<evidence type="ECO:0000313" key="4">
    <source>
        <dbReference type="EMBL" id="ATZ95282.1"/>
    </source>
</evidence>
<keyword evidence="5" id="KW-1185">Reference proteome</keyword>
<keyword evidence="1" id="KW-0812">Transmembrane</keyword>
<dbReference type="InterPro" id="IPR055385">
    <property type="entry name" value="GpJ_HDII-ins2"/>
</dbReference>
<dbReference type="KEGG" id="dfn:CVE23_15635"/>